<proteinExistence type="predicted"/>
<organism evidence="2 3">
    <name type="scientific">Aspergillus granulosus</name>
    <dbReference type="NCBI Taxonomy" id="176169"/>
    <lineage>
        <taxon>Eukaryota</taxon>
        <taxon>Fungi</taxon>
        <taxon>Dikarya</taxon>
        <taxon>Ascomycota</taxon>
        <taxon>Pezizomycotina</taxon>
        <taxon>Eurotiomycetes</taxon>
        <taxon>Eurotiomycetidae</taxon>
        <taxon>Eurotiales</taxon>
        <taxon>Aspergillaceae</taxon>
        <taxon>Aspergillus</taxon>
        <taxon>Aspergillus subgen. Nidulantes</taxon>
    </lineage>
</organism>
<name>A0ABR4HXS0_9EURO</name>
<evidence type="ECO:0000313" key="3">
    <source>
        <dbReference type="Proteomes" id="UP001610334"/>
    </source>
</evidence>
<keyword evidence="1" id="KW-0732">Signal</keyword>
<feature type="signal peptide" evidence="1">
    <location>
        <begin position="1"/>
        <end position="19"/>
    </location>
</feature>
<keyword evidence="3" id="KW-1185">Reference proteome</keyword>
<reference evidence="2 3" key="1">
    <citation type="submission" date="2024-07" db="EMBL/GenBank/DDBJ databases">
        <title>Section-level genome sequencing and comparative genomics of Aspergillus sections Usti and Cavernicolus.</title>
        <authorList>
            <consortium name="Lawrence Berkeley National Laboratory"/>
            <person name="Nybo J.L."/>
            <person name="Vesth T.C."/>
            <person name="Theobald S."/>
            <person name="Frisvad J.C."/>
            <person name="Larsen T.O."/>
            <person name="Kjaerboelling I."/>
            <person name="Rothschild-Mancinelli K."/>
            <person name="Lyhne E.K."/>
            <person name="Kogle M.E."/>
            <person name="Barry K."/>
            <person name="Clum A."/>
            <person name="Na H."/>
            <person name="Ledsgaard L."/>
            <person name="Lin J."/>
            <person name="Lipzen A."/>
            <person name="Kuo A."/>
            <person name="Riley R."/>
            <person name="Mondo S."/>
            <person name="Labutti K."/>
            <person name="Haridas S."/>
            <person name="Pangalinan J."/>
            <person name="Salamov A.A."/>
            <person name="Simmons B.A."/>
            <person name="Magnuson J.K."/>
            <person name="Chen J."/>
            <person name="Drula E."/>
            <person name="Henrissat B."/>
            <person name="Wiebenga A."/>
            <person name="Lubbers R.J."/>
            <person name="Gomes A.C."/>
            <person name="Makela M.R."/>
            <person name="Stajich J."/>
            <person name="Grigoriev I.V."/>
            <person name="Mortensen U.H."/>
            <person name="De Vries R.P."/>
            <person name="Baker S.E."/>
            <person name="Andersen M.R."/>
        </authorList>
    </citation>
    <scope>NUCLEOTIDE SEQUENCE [LARGE SCALE GENOMIC DNA]</scope>
    <source>
        <strain evidence="2 3">CBS 588.65</strain>
    </source>
</reference>
<feature type="chain" id="PRO_5045046417" evidence="1">
    <location>
        <begin position="20"/>
        <end position="115"/>
    </location>
</feature>
<sequence length="115" mass="12515">MQLLKTLTLISLATGTTFAYKIRAWSGNGCTGTPQEINIYDNTCRTTSVPAMKSFRVISYGAGRQRATFWTGAGCSPFWTDARQSYWADGGSDKFKKDACITLGWQPKALGSVSA</sequence>
<evidence type="ECO:0000256" key="1">
    <source>
        <dbReference type="SAM" id="SignalP"/>
    </source>
</evidence>
<protein>
    <submittedName>
        <fullName evidence="2">Uncharacterized protein</fullName>
    </submittedName>
</protein>
<dbReference type="Proteomes" id="UP001610334">
    <property type="component" value="Unassembled WGS sequence"/>
</dbReference>
<accession>A0ABR4HXS0</accession>
<dbReference type="EMBL" id="JBFXLT010000007">
    <property type="protein sequence ID" value="KAL2820293.1"/>
    <property type="molecule type" value="Genomic_DNA"/>
</dbReference>
<gene>
    <name evidence="2" type="ORF">BJX63DRAFT_428126</name>
</gene>
<evidence type="ECO:0000313" key="2">
    <source>
        <dbReference type="EMBL" id="KAL2820293.1"/>
    </source>
</evidence>
<comment type="caution">
    <text evidence="2">The sequence shown here is derived from an EMBL/GenBank/DDBJ whole genome shotgun (WGS) entry which is preliminary data.</text>
</comment>